<feature type="coiled-coil region" evidence="2">
    <location>
        <begin position="75"/>
        <end position="102"/>
    </location>
</feature>
<dbReference type="GO" id="GO:0005739">
    <property type="term" value="C:mitochondrion"/>
    <property type="evidence" value="ECO:0007669"/>
    <property type="project" value="TreeGrafter"/>
</dbReference>
<dbReference type="GO" id="GO:0042981">
    <property type="term" value="P:regulation of apoptotic process"/>
    <property type="evidence" value="ECO:0007669"/>
    <property type="project" value="InterPro"/>
</dbReference>
<dbReference type="CTD" id="23786"/>
<evidence type="ECO:0000256" key="2">
    <source>
        <dbReference type="SAM" id="Coils"/>
    </source>
</evidence>
<dbReference type="SUPFAM" id="SSF56854">
    <property type="entry name" value="Bcl-2 inhibitors of programmed cell death"/>
    <property type="match status" value="1"/>
</dbReference>
<proteinExistence type="inferred from homology"/>
<dbReference type="InterPro" id="IPR036834">
    <property type="entry name" value="Bcl-2-like_sf"/>
</dbReference>
<keyword evidence="4" id="KW-1133">Transmembrane helix</keyword>
<feature type="domain" description="Bcl-2 Bcl-2 homology region 1-3" evidence="5">
    <location>
        <begin position="126"/>
        <end position="218"/>
    </location>
</feature>
<dbReference type="KEGG" id="bspl:114856948"/>
<dbReference type="GO" id="GO:0016020">
    <property type="term" value="C:membrane"/>
    <property type="evidence" value="ECO:0007669"/>
    <property type="project" value="TreeGrafter"/>
</dbReference>
<dbReference type="RefSeq" id="XP_029008730.1">
    <property type="nucleotide sequence ID" value="XM_029152897.3"/>
</dbReference>
<evidence type="ECO:0000256" key="4">
    <source>
        <dbReference type="SAM" id="Phobius"/>
    </source>
</evidence>
<reference evidence="7" key="1">
    <citation type="submission" date="2025-08" db="UniProtKB">
        <authorList>
            <consortium name="RefSeq"/>
        </authorList>
    </citation>
    <scope>IDENTIFICATION</scope>
</reference>
<evidence type="ECO:0000313" key="6">
    <source>
        <dbReference type="Proteomes" id="UP000515150"/>
    </source>
</evidence>
<dbReference type="Pfam" id="PF00452">
    <property type="entry name" value="Bcl-2"/>
    <property type="match status" value="1"/>
</dbReference>
<dbReference type="AlphaFoldDB" id="A0A6P7MR74"/>
<feature type="region of interest" description="Disordered" evidence="3">
    <location>
        <begin position="399"/>
        <end position="535"/>
    </location>
</feature>
<dbReference type="PANTHER" id="PTHR15758:SF2">
    <property type="entry name" value="BCL-2-LIKE PROTEIN 13"/>
    <property type="match status" value="1"/>
</dbReference>
<evidence type="ECO:0000256" key="3">
    <source>
        <dbReference type="SAM" id="MobiDB-lite"/>
    </source>
</evidence>
<comment type="similarity">
    <text evidence="1">Belongs to the Bcl-2 family.</text>
</comment>
<dbReference type="InParanoid" id="A0A6P7MR74"/>
<feature type="transmembrane region" description="Helical" evidence="4">
    <location>
        <begin position="536"/>
        <end position="555"/>
    </location>
</feature>
<keyword evidence="6" id="KW-1185">Reference proteome</keyword>
<feature type="region of interest" description="Disordered" evidence="3">
    <location>
        <begin position="249"/>
        <end position="273"/>
    </location>
</feature>
<feature type="compositionally biased region" description="Pro residues" evidence="3">
    <location>
        <begin position="524"/>
        <end position="535"/>
    </location>
</feature>
<keyword evidence="2" id="KW-0175">Coiled coil</keyword>
<dbReference type="Proteomes" id="UP000515150">
    <property type="component" value="Chromosome 6"/>
</dbReference>
<evidence type="ECO:0000259" key="5">
    <source>
        <dbReference type="Pfam" id="PF00452"/>
    </source>
</evidence>
<sequence length="557" mass="59371">MFKQVTRPALTARINVPESLTMASSGSTFSASIAASVPEGFHYETKYIVLRYLGMLPSSRSQTLSTCQGGDQNERERTNRIKRQIEEELRQLEDEISASASATGVSYHASLVFSPANPDSSIEDCLAAVGDRLAGELDAHLTTAAHALLAGPLDYQTFRDAALALSAHTQGGWNKVLVPFLLLQALQREGQPITTLLQMGVRILEEEESTYIMEQGGWREVFTLVSEEERGEAIAEDSNDIYILSGEPHPEPLSPPSSLLCTGDTSSEHSSWQTESLPVSLAGHESWAQVGAMDPEDVKSLDSNDGVALAEERSENNSSNSDIVHVEREEAELLDEGGEVAAIDESMMSVLGTESELAELRKEFRDQTPPIPASAEVDSAEPTSLISLEEPVVIETPGSLSAEPSLVSLEPELPPLAPEAAASPPAEPESAAPSAAPAVELEPEPELLAATFPVPPEVSPPSLANDTPTPPAEPESTSEPEPEPERDTGPVQTEPETAAEPPQDPLDAPVVSTAAGAPVEAPLEKPPVPREPPSPLLYGAAVLVALAAFMVLRYMRK</sequence>
<dbReference type="InterPro" id="IPR042398">
    <property type="entry name" value="BCL2L13"/>
</dbReference>
<gene>
    <name evidence="7" type="primary">bcl2l13</name>
</gene>
<dbReference type="OrthoDB" id="8959856at2759"/>
<keyword evidence="4" id="KW-0812">Transmembrane</keyword>
<organism evidence="6 7">
    <name type="scientific">Betta splendens</name>
    <name type="common">Siamese fighting fish</name>
    <dbReference type="NCBI Taxonomy" id="158456"/>
    <lineage>
        <taxon>Eukaryota</taxon>
        <taxon>Metazoa</taxon>
        <taxon>Chordata</taxon>
        <taxon>Craniata</taxon>
        <taxon>Vertebrata</taxon>
        <taxon>Euteleostomi</taxon>
        <taxon>Actinopterygii</taxon>
        <taxon>Neopterygii</taxon>
        <taxon>Teleostei</taxon>
        <taxon>Neoteleostei</taxon>
        <taxon>Acanthomorphata</taxon>
        <taxon>Anabantaria</taxon>
        <taxon>Anabantiformes</taxon>
        <taxon>Anabantoidei</taxon>
        <taxon>Osphronemidae</taxon>
        <taxon>Betta</taxon>
    </lineage>
</organism>
<feature type="compositionally biased region" description="Low complexity" evidence="3">
    <location>
        <begin position="399"/>
        <end position="411"/>
    </location>
</feature>
<name>A0A6P7MR74_BETSP</name>
<dbReference type="GeneID" id="114856948"/>
<evidence type="ECO:0000313" key="7">
    <source>
        <dbReference type="RefSeq" id="XP_029008730.1"/>
    </source>
</evidence>
<feature type="compositionally biased region" description="Low complexity" evidence="3">
    <location>
        <begin position="418"/>
        <end position="450"/>
    </location>
</feature>
<feature type="compositionally biased region" description="Polar residues" evidence="3">
    <location>
        <begin position="263"/>
        <end position="273"/>
    </location>
</feature>
<protein>
    <submittedName>
        <fullName evidence="7">Bcl-2-like protein 13 isoform X1</fullName>
    </submittedName>
</protein>
<dbReference type="GO" id="GO:0006915">
    <property type="term" value="P:apoptotic process"/>
    <property type="evidence" value="ECO:0007669"/>
    <property type="project" value="InterPro"/>
</dbReference>
<keyword evidence="4" id="KW-0472">Membrane</keyword>
<dbReference type="InterPro" id="IPR046371">
    <property type="entry name" value="Bcl-2_BH1-3"/>
</dbReference>
<evidence type="ECO:0000256" key="1">
    <source>
        <dbReference type="ARBA" id="ARBA00009458"/>
    </source>
</evidence>
<dbReference type="PANTHER" id="PTHR15758">
    <property type="entry name" value="BCL-2-LIKE PROTEIN 13"/>
    <property type="match status" value="1"/>
</dbReference>
<accession>A0A6P7MR74</accession>